<evidence type="ECO:0000313" key="2">
    <source>
        <dbReference type="EMBL" id="MBO2459366.1"/>
    </source>
</evidence>
<dbReference type="SUPFAM" id="SSF47090">
    <property type="entry name" value="PGBD-like"/>
    <property type="match status" value="1"/>
</dbReference>
<sequence>METLMHALPTVKPGDDGEAVETVQGLLQARSHPEVAIDGRFGPATAAAVKAVQAWGHVTADGIVGPATWPVLLRVQ</sequence>
<keyword evidence="3" id="KW-1185">Reference proteome</keyword>
<evidence type="ECO:0000313" key="3">
    <source>
        <dbReference type="Proteomes" id="UP000680206"/>
    </source>
</evidence>
<dbReference type="Pfam" id="PF01471">
    <property type="entry name" value="PG_binding_1"/>
    <property type="match status" value="1"/>
</dbReference>
<dbReference type="EMBL" id="JAGEPF010000010">
    <property type="protein sequence ID" value="MBO2459366.1"/>
    <property type="molecule type" value="Genomic_DNA"/>
</dbReference>
<reference evidence="2 3" key="1">
    <citation type="submission" date="2021-03" db="EMBL/GenBank/DDBJ databases">
        <title>Actinomadura violae sp. nov., isolated from lichen in Thailand.</title>
        <authorList>
            <person name="Kanchanasin P."/>
            <person name="Saeng-In P."/>
            <person name="Phongsopitanun W."/>
            <person name="Yuki M."/>
            <person name="Kudo T."/>
            <person name="Ohkuma M."/>
            <person name="Tanasupawat S."/>
        </authorList>
    </citation>
    <scope>NUCLEOTIDE SEQUENCE [LARGE SCALE GENOMIC DNA]</scope>
    <source>
        <strain evidence="2 3">LCR2-06</strain>
    </source>
</reference>
<name>A0ABS3RRV8_9ACTN</name>
<dbReference type="Gene3D" id="1.10.101.10">
    <property type="entry name" value="PGBD-like superfamily/PGBD"/>
    <property type="match status" value="1"/>
</dbReference>
<proteinExistence type="predicted"/>
<protein>
    <submittedName>
        <fullName evidence="2">Peptidoglycan-binding protein</fullName>
    </submittedName>
</protein>
<organism evidence="2 3">
    <name type="scientific">Actinomadura violacea</name>
    <dbReference type="NCBI Taxonomy" id="2819934"/>
    <lineage>
        <taxon>Bacteria</taxon>
        <taxon>Bacillati</taxon>
        <taxon>Actinomycetota</taxon>
        <taxon>Actinomycetes</taxon>
        <taxon>Streptosporangiales</taxon>
        <taxon>Thermomonosporaceae</taxon>
        <taxon>Actinomadura</taxon>
    </lineage>
</organism>
<evidence type="ECO:0000259" key="1">
    <source>
        <dbReference type="Pfam" id="PF01471"/>
    </source>
</evidence>
<dbReference type="Proteomes" id="UP000680206">
    <property type="component" value="Unassembled WGS sequence"/>
</dbReference>
<dbReference type="InterPro" id="IPR002477">
    <property type="entry name" value="Peptidoglycan-bd-like"/>
</dbReference>
<accession>A0ABS3RRV8</accession>
<gene>
    <name evidence="2" type="ORF">J4709_17445</name>
</gene>
<dbReference type="InterPro" id="IPR036365">
    <property type="entry name" value="PGBD-like_sf"/>
</dbReference>
<dbReference type="InterPro" id="IPR036366">
    <property type="entry name" value="PGBDSf"/>
</dbReference>
<feature type="domain" description="Peptidoglycan binding-like" evidence="1">
    <location>
        <begin position="17"/>
        <end position="70"/>
    </location>
</feature>
<comment type="caution">
    <text evidence="2">The sequence shown here is derived from an EMBL/GenBank/DDBJ whole genome shotgun (WGS) entry which is preliminary data.</text>
</comment>